<dbReference type="GO" id="GO:0030416">
    <property type="term" value="P:methylamine metabolic process"/>
    <property type="evidence" value="ECO:0007669"/>
    <property type="project" value="InterPro"/>
</dbReference>
<feature type="transmembrane region" description="Helical" evidence="5">
    <location>
        <begin position="61"/>
        <end position="81"/>
    </location>
</feature>
<organism evidence="7 8">
    <name type="scientific">Aquiflexum balticum DSM 16537</name>
    <dbReference type="NCBI Taxonomy" id="758820"/>
    <lineage>
        <taxon>Bacteria</taxon>
        <taxon>Pseudomonadati</taxon>
        <taxon>Bacteroidota</taxon>
        <taxon>Cytophagia</taxon>
        <taxon>Cytophagales</taxon>
        <taxon>Cyclobacteriaceae</taxon>
        <taxon>Aquiflexum</taxon>
    </lineage>
</organism>
<evidence type="ECO:0000313" key="7">
    <source>
        <dbReference type="EMBL" id="SMD44793.1"/>
    </source>
</evidence>
<proteinExistence type="predicted"/>
<keyword evidence="3 5" id="KW-1133">Transmembrane helix</keyword>
<evidence type="ECO:0000256" key="5">
    <source>
        <dbReference type="SAM" id="Phobius"/>
    </source>
</evidence>
<evidence type="ECO:0000259" key="6">
    <source>
        <dbReference type="Pfam" id="PF07291"/>
    </source>
</evidence>
<evidence type="ECO:0000256" key="4">
    <source>
        <dbReference type="ARBA" id="ARBA00023136"/>
    </source>
</evidence>
<keyword evidence="2 5" id="KW-0812">Transmembrane</keyword>
<evidence type="ECO:0000256" key="2">
    <source>
        <dbReference type="ARBA" id="ARBA00022692"/>
    </source>
</evidence>
<feature type="domain" description="Methylamine utilisation protein MauE" evidence="6">
    <location>
        <begin position="23"/>
        <end position="144"/>
    </location>
</feature>
<dbReference type="GO" id="GO:0016020">
    <property type="term" value="C:membrane"/>
    <property type="evidence" value="ECO:0007669"/>
    <property type="project" value="UniProtKB-SubCell"/>
</dbReference>
<feature type="transmembrane region" description="Helical" evidence="5">
    <location>
        <begin position="88"/>
        <end position="109"/>
    </location>
</feature>
<dbReference type="InterPro" id="IPR009908">
    <property type="entry name" value="Methylamine_util_MauE"/>
</dbReference>
<comment type="subcellular location">
    <subcellularLocation>
        <location evidence="1">Membrane</location>
        <topology evidence="1">Multi-pass membrane protein</topology>
    </subcellularLocation>
</comment>
<protein>
    <recommendedName>
        <fullName evidence="6">Methylamine utilisation protein MauE domain-containing protein</fullName>
    </recommendedName>
</protein>
<name>A0A1W2H7B0_9BACT</name>
<evidence type="ECO:0000256" key="1">
    <source>
        <dbReference type="ARBA" id="ARBA00004141"/>
    </source>
</evidence>
<dbReference type="STRING" id="758820.SAMN00777080_3427"/>
<dbReference type="Pfam" id="PF07291">
    <property type="entry name" value="MauE"/>
    <property type="match status" value="1"/>
</dbReference>
<dbReference type="AlphaFoldDB" id="A0A1W2H7B0"/>
<keyword evidence="8" id="KW-1185">Reference proteome</keyword>
<evidence type="ECO:0000313" key="8">
    <source>
        <dbReference type="Proteomes" id="UP000192333"/>
    </source>
</evidence>
<reference evidence="8" key="1">
    <citation type="submission" date="2017-04" db="EMBL/GenBank/DDBJ databases">
        <authorList>
            <person name="Varghese N."/>
            <person name="Submissions S."/>
        </authorList>
    </citation>
    <scope>NUCLEOTIDE SEQUENCE [LARGE SCALE GENOMIC DNA]</scope>
    <source>
        <strain evidence="8">DSM 16537</strain>
    </source>
</reference>
<accession>A0A1W2H7B0</accession>
<dbReference type="Proteomes" id="UP000192333">
    <property type="component" value="Chromosome I"/>
</dbReference>
<feature type="transmembrane region" description="Helical" evidence="5">
    <location>
        <begin position="129"/>
        <end position="146"/>
    </location>
</feature>
<gene>
    <name evidence="7" type="ORF">SAMN00777080_3427</name>
</gene>
<feature type="transmembrane region" description="Helical" evidence="5">
    <location>
        <begin position="17"/>
        <end position="36"/>
    </location>
</feature>
<evidence type="ECO:0000256" key="3">
    <source>
        <dbReference type="ARBA" id="ARBA00022989"/>
    </source>
</evidence>
<dbReference type="EMBL" id="LT838813">
    <property type="protein sequence ID" value="SMD44793.1"/>
    <property type="molecule type" value="Genomic_DNA"/>
</dbReference>
<sequence>MLKMLSHNKNLMMESKLVIEQTAVFILVMIWTYTGMEKLLDWKRSWNAFHNQTFPKELADIISYAVPISEILLALLLAFALTRWWGLIGSLLLLTVFNTYVGLIWWGAFPRVPCNCAGFLESMGWAEHFWFNAALTLSIVFVLWINKKKYKS</sequence>
<keyword evidence="4 5" id="KW-0472">Membrane</keyword>